<accession>W9RYA2</accession>
<proteinExistence type="predicted"/>
<evidence type="ECO:0000256" key="1">
    <source>
        <dbReference type="SAM" id="MobiDB-lite"/>
    </source>
</evidence>
<organism evidence="2 3">
    <name type="scientific">Morus notabilis</name>
    <dbReference type="NCBI Taxonomy" id="981085"/>
    <lineage>
        <taxon>Eukaryota</taxon>
        <taxon>Viridiplantae</taxon>
        <taxon>Streptophyta</taxon>
        <taxon>Embryophyta</taxon>
        <taxon>Tracheophyta</taxon>
        <taxon>Spermatophyta</taxon>
        <taxon>Magnoliopsida</taxon>
        <taxon>eudicotyledons</taxon>
        <taxon>Gunneridae</taxon>
        <taxon>Pentapetalae</taxon>
        <taxon>rosids</taxon>
        <taxon>fabids</taxon>
        <taxon>Rosales</taxon>
        <taxon>Moraceae</taxon>
        <taxon>Moreae</taxon>
        <taxon>Morus</taxon>
    </lineage>
</organism>
<evidence type="ECO:0000313" key="3">
    <source>
        <dbReference type="Proteomes" id="UP000030645"/>
    </source>
</evidence>
<dbReference type="EMBL" id="KE345284">
    <property type="protein sequence ID" value="EXB98161.1"/>
    <property type="molecule type" value="Genomic_DNA"/>
</dbReference>
<feature type="compositionally biased region" description="Polar residues" evidence="1">
    <location>
        <begin position="23"/>
        <end position="36"/>
    </location>
</feature>
<sequence length="97" mass="11350">MTGTKRAAYRIHMKPLAQHNTHRQNIPDQLPPNSVSGPCIRPHPTIRTRHTGQRNTADFINIRSPGRIKVRHRERTHQISIRDMIDLQTTYRDSHPF</sequence>
<reference evidence="3" key="1">
    <citation type="submission" date="2013-01" db="EMBL/GenBank/DDBJ databases">
        <title>Draft Genome Sequence of a Mulberry Tree, Morus notabilis C.K. Schneid.</title>
        <authorList>
            <person name="He N."/>
            <person name="Zhao S."/>
        </authorList>
    </citation>
    <scope>NUCLEOTIDE SEQUENCE</scope>
</reference>
<gene>
    <name evidence="2" type="ORF">L484_008141</name>
</gene>
<dbReference type="AlphaFoldDB" id="W9RYA2"/>
<keyword evidence="3" id="KW-1185">Reference proteome</keyword>
<feature type="region of interest" description="Disordered" evidence="1">
    <location>
        <begin position="16"/>
        <end position="54"/>
    </location>
</feature>
<protein>
    <submittedName>
        <fullName evidence="2">Uncharacterized protein</fullName>
    </submittedName>
</protein>
<dbReference type="Proteomes" id="UP000030645">
    <property type="component" value="Unassembled WGS sequence"/>
</dbReference>
<name>W9RYA2_9ROSA</name>
<evidence type="ECO:0000313" key="2">
    <source>
        <dbReference type="EMBL" id="EXB98161.1"/>
    </source>
</evidence>